<name>A0ABU9C6U5_9BURK</name>
<evidence type="ECO:0000313" key="3">
    <source>
        <dbReference type="Proteomes" id="UP001379945"/>
    </source>
</evidence>
<organism evidence="2 3">
    <name type="scientific">Ideonella margarita</name>
    <dbReference type="NCBI Taxonomy" id="2984191"/>
    <lineage>
        <taxon>Bacteria</taxon>
        <taxon>Pseudomonadati</taxon>
        <taxon>Pseudomonadota</taxon>
        <taxon>Betaproteobacteria</taxon>
        <taxon>Burkholderiales</taxon>
        <taxon>Sphaerotilaceae</taxon>
        <taxon>Ideonella</taxon>
    </lineage>
</organism>
<evidence type="ECO:0000259" key="1">
    <source>
        <dbReference type="PROSITE" id="PS51464"/>
    </source>
</evidence>
<dbReference type="Proteomes" id="UP001379945">
    <property type="component" value="Unassembled WGS sequence"/>
</dbReference>
<dbReference type="InterPro" id="IPR046348">
    <property type="entry name" value="SIS_dom_sf"/>
</dbReference>
<reference evidence="2 3" key="1">
    <citation type="submission" date="2024-04" db="EMBL/GenBank/DDBJ databases">
        <title>Novel species of the genus Ideonella isolated from streams.</title>
        <authorList>
            <person name="Lu H."/>
        </authorList>
    </citation>
    <scope>NUCLEOTIDE SEQUENCE [LARGE SCALE GENOMIC DNA]</scope>
    <source>
        <strain evidence="2 3">LYT19W</strain>
    </source>
</reference>
<dbReference type="EMBL" id="JBBUTI010000007">
    <property type="protein sequence ID" value="MEK8046970.1"/>
    <property type="molecule type" value="Genomic_DNA"/>
</dbReference>
<dbReference type="PANTHER" id="PTHR30390">
    <property type="entry name" value="SEDOHEPTULOSE 7-PHOSPHATE ISOMERASE / DNAA INITIATOR-ASSOCIATING FACTOR FOR REPLICATION INITIATION"/>
    <property type="match status" value="1"/>
</dbReference>
<dbReference type="InterPro" id="IPR035461">
    <property type="entry name" value="GmhA/DiaA"/>
</dbReference>
<feature type="domain" description="SIS" evidence="1">
    <location>
        <begin position="52"/>
        <end position="207"/>
    </location>
</feature>
<dbReference type="RefSeq" id="WP_341399271.1">
    <property type="nucleotide sequence ID" value="NZ_JBBUTI010000007.1"/>
</dbReference>
<proteinExistence type="predicted"/>
<gene>
    <name evidence="2" type="ORF">AACH00_11460</name>
</gene>
<dbReference type="InterPro" id="IPR001347">
    <property type="entry name" value="SIS_dom"/>
</dbReference>
<evidence type="ECO:0000313" key="2">
    <source>
        <dbReference type="EMBL" id="MEK8046970.1"/>
    </source>
</evidence>
<protein>
    <submittedName>
        <fullName evidence="2">SIS domain-containing protein</fullName>
    </submittedName>
</protein>
<keyword evidence="3" id="KW-1185">Reference proteome</keyword>
<dbReference type="Pfam" id="PF13580">
    <property type="entry name" value="SIS_2"/>
    <property type="match status" value="1"/>
</dbReference>
<dbReference type="Gene3D" id="3.40.50.10490">
    <property type="entry name" value="Glucose-6-phosphate isomerase like protein, domain 1"/>
    <property type="match status" value="1"/>
</dbReference>
<dbReference type="PROSITE" id="PS51464">
    <property type="entry name" value="SIS"/>
    <property type="match status" value="1"/>
</dbReference>
<sequence>MSILTEPLHFVFNALATDMATHSFANALLAHRRVFGGLEVLRRPICDAGDRLAACLSAGGKLLLCGNGGSAATAHHLAADLAGRFAQERRPLAALALAANTPALTGIGDTYGFDEVYARQVSGLGRAGDALLVLSAGVPGASLTNAVKAAKDAGLLTVGLFGLAGSAPDGECHLTIRVPDANVARVQEAHLFIGHVLCSVIESALGLSQG</sequence>
<dbReference type="InterPro" id="IPR050099">
    <property type="entry name" value="SIS_GmhA/DiaA_subfam"/>
</dbReference>
<comment type="caution">
    <text evidence="2">The sequence shown here is derived from an EMBL/GenBank/DDBJ whole genome shotgun (WGS) entry which is preliminary data.</text>
</comment>
<dbReference type="CDD" id="cd05006">
    <property type="entry name" value="SIS_GmhA"/>
    <property type="match status" value="1"/>
</dbReference>
<dbReference type="PANTHER" id="PTHR30390:SF6">
    <property type="entry name" value="DNAA INITIATOR-ASSOCIATING PROTEIN DIAA"/>
    <property type="match status" value="1"/>
</dbReference>
<dbReference type="SUPFAM" id="SSF53697">
    <property type="entry name" value="SIS domain"/>
    <property type="match status" value="1"/>
</dbReference>
<accession>A0ABU9C6U5</accession>